<dbReference type="PROSITE" id="PS00217">
    <property type="entry name" value="SUGAR_TRANSPORT_2"/>
    <property type="match status" value="1"/>
</dbReference>
<name>A0A368KCT3_9GAMM</name>
<protein>
    <submittedName>
        <fullName evidence="9">MFS transporter</fullName>
    </submittedName>
</protein>
<evidence type="ECO:0000256" key="5">
    <source>
        <dbReference type="ARBA" id="ARBA00022989"/>
    </source>
</evidence>
<dbReference type="RefSeq" id="WP_114343394.1">
    <property type="nucleotide sequence ID" value="NZ_QFWQ01000006.1"/>
</dbReference>
<keyword evidence="6 7" id="KW-0472">Membrane</keyword>
<feature type="transmembrane region" description="Helical" evidence="7">
    <location>
        <begin position="375"/>
        <end position="399"/>
    </location>
</feature>
<dbReference type="SUPFAM" id="SSF103473">
    <property type="entry name" value="MFS general substrate transporter"/>
    <property type="match status" value="1"/>
</dbReference>
<evidence type="ECO:0000256" key="1">
    <source>
        <dbReference type="ARBA" id="ARBA00004141"/>
    </source>
</evidence>
<evidence type="ECO:0000313" key="10">
    <source>
        <dbReference type="Proteomes" id="UP000252387"/>
    </source>
</evidence>
<evidence type="ECO:0000256" key="7">
    <source>
        <dbReference type="SAM" id="Phobius"/>
    </source>
</evidence>
<feature type="domain" description="Major facilitator superfamily (MFS) profile" evidence="8">
    <location>
        <begin position="104"/>
        <end position="519"/>
    </location>
</feature>
<feature type="transmembrane region" description="Helical" evidence="7">
    <location>
        <begin position="104"/>
        <end position="127"/>
    </location>
</feature>
<comment type="subcellular location">
    <subcellularLocation>
        <location evidence="1">Membrane</location>
        <topology evidence="1">Multi-pass membrane protein</topology>
    </subcellularLocation>
</comment>
<evidence type="ECO:0000256" key="4">
    <source>
        <dbReference type="ARBA" id="ARBA00022692"/>
    </source>
</evidence>
<dbReference type="Pfam" id="PF07690">
    <property type="entry name" value="MFS_1"/>
    <property type="match status" value="1"/>
</dbReference>
<dbReference type="OrthoDB" id="7066727at2"/>
<feature type="transmembrane region" description="Helical" evidence="7">
    <location>
        <begin position="198"/>
        <end position="219"/>
    </location>
</feature>
<dbReference type="PANTHER" id="PTHR23511">
    <property type="entry name" value="SYNAPTIC VESICLE GLYCOPROTEIN 2"/>
    <property type="match status" value="1"/>
</dbReference>
<feature type="transmembrane region" description="Helical" evidence="7">
    <location>
        <begin position="50"/>
        <end position="70"/>
    </location>
</feature>
<keyword evidence="10" id="KW-1185">Reference proteome</keyword>
<reference evidence="9 10" key="1">
    <citation type="submission" date="2018-05" db="EMBL/GenBank/DDBJ databases">
        <title>Draft genome sequence of Rhodanobacter denitrificans Yn1 isolated from gold copper mine.</title>
        <authorList>
            <person name="Yang N."/>
            <person name="Mazhar H.S."/>
            <person name="Rensing C."/>
        </authorList>
    </citation>
    <scope>NUCLEOTIDE SEQUENCE [LARGE SCALE GENOMIC DNA]</scope>
    <source>
        <strain evidence="9 10">Yn1</strain>
    </source>
</reference>
<keyword evidence="5 7" id="KW-1133">Transmembrane helix</keyword>
<keyword evidence="4 7" id="KW-0812">Transmembrane</keyword>
<dbReference type="InterPro" id="IPR036259">
    <property type="entry name" value="MFS_trans_sf"/>
</dbReference>
<feature type="transmembrane region" description="Helical" evidence="7">
    <location>
        <begin position="258"/>
        <end position="277"/>
    </location>
</feature>
<evidence type="ECO:0000313" key="9">
    <source>
        <dbReference type="EMBL" id="RCS29637.1"/>
    </source>
</evidence>
<comment type="caution">
    <text evidence="9">The sequence shown here is derived from an EMBL/GenBank/DDBJ whole genome shotgun (WGS) entry which is preliminary data.</text>
</comment>
<feature type="transmembrane region" description="Helical" evidence="7">
    <location>
        <begin position="471"/>
        <end position="491"/>
    </location>
</feature>
<feature type="transmembrane region" description="Helical" evidence="7">
    <location>
        <begin position="170"/>
        <end position="192"/>
    </location>
</feature>
<dbReference type="Proteomes" id="UP000252387">
    <property type="component" value="Unassembled WGS sequence"/>
</dbReference>
<evidence type="ECO:0000259" key="8">
    <source>
        <dbReference type="PROSITE" id="PS50850"/>
    </source>
</evidence>
<sequence>MRSRDLTFHHPVAFWLGCAMVIAGVLAHLPMLAMAAPMHYRLVGMPIDNAMLAGMLLVPLGVLLAGYGLMPRLEQMRRTLHPDRDPLPFHAADHVPLNREHWKLVTVLTIALAVDVMKPATIGFVMPGVSTEYGIGASTAGLLALSALTGTVIGSVVWGRLGDLFGRRATILLSALMFMGTSICGAMPAFGWNLVMCFMMGAAAGGMLPITFTLMAETIPTRHRGWLLVALGGVGTSAGYLLASGAATLVEPDFGWRALWLLNLPTGALIILLNHYIPESPRFLALAGLEDQARAVLQRFSGTAASVAAPARPAGEAARPDPHASARVGMRQLLRGRHAAISWGLMVCAVAWGLANFGFLLWLPANLVTLGIDAQASAALLARSAILALPGIGLVVWFYQRWSSIRTLVLFIGLTALSLLFFFAIALANLRSTTLTIVGTVALLLSISGVIATLIPYAAEIYPVHLRSTGAGLIAGGSKFGGILGAVIGVAGLFEHFMLSALLIALPMIAAAWLLARSGIETRGHGLEAIQHALSE</sequence>
<evidence type="ECO:0000256" key="2">
    <source>
        <dbReference type="ARBA" id="ARBA00010992"/>
    </source>
</evidence>
<comment type="similarity">
    <text evidence="2">Belongs to the major facilitator superfamily. Sugar transporter (TC 2.A.1.1) family.</text>
</comment>
<gene>
    <name evidence="9" type="ORF">DEO45_10775</name>
</gene>
<dbReference type="InterPro" id="IPR020846">
    <property type="entry name" value="MFS_dom"/>
</dbReference>
<dbReference type="InterPro" id="IPR005829">
    <property type="entry name" value="Sugar_transporter_CS"/>
</dbReference>
<dbReference type="GO" id="GO:0016020">
    <property type="term" value="C:membrane"/>
    <property type="evidence" value="ECO:0007669"/>
    <property type="project" value="UniProtKB-SubCell"/>
</dbReference>
<dbReference type="PROSITE" id="PS51257">
    <property type="entry name" value="PROKAR_LIPOPROTEIN"/>
    <property type="match status" value="1"/>
</dbReference>
<feature type="transmembrane region" description="Helical" evidence="7">
    <location>
        <begin position="434"/>
        <end position="459"/>
    </location>
</feature>
<feature type="transmembrane region" description="Helical" evidence="7">
    <location>
        <begin position="497"/>
        <end position="516"/>
    </location>
</feature>
<feature type="transmembrane region" description="Helical" evidence="7">
    <location>
        <begin position="340"/>
        <end position="363"/>
    </location>
</feature>
<feature type="transmembrane region" description="Helical" evidence="7">
    <location>
        <begin position="408"/>
        <end position="428"/>
    </location>
</feature>
<feature type="transmembrane region" description="Helical" evidence="7">
    <location>
        <begin position="133"/>
        <end position="158"/>
    </location>
</feature>
<dbReference type="AlphaFoldDB" id="A0A368KCT3"/>
<feature type="transmembrane region" description="Helical" evidence="7">
    <location>
        <begin position="12"/>
        <end position="38"/>
    </location>
</feature>
<dbReference type="PROSITE" id="PS50850">
    <property type="entry name" value="MFS"/>
    <property type="match status" value="1"/>
</dbReference>
<proteinExistence type="inferred from homology"/>
<accession>A0A368KCT3</accession>
<dbReference type="EMBL" id="QFWQ01000006">
    <property type="protein sequence ID" value="RCS29637.1"/>
    <property type="molecule type" value="Genomic_DNA"/>
</dbReference>
<dbReference type="InterPro" id="IPR011701">
    <property type="entry name" value="MFS"/>
</dbReference>
<organism evidence="9 10">
    <name type="scientific">Rhodanobacter denitrificans</name>
    <dbReference type="NCBI Taxonomy" id="666685"/>
    <lineage>
        <taxon>Bacteria</taxon>
        <taxon>Pseudomonadati</taxon>
        <taxon>Pseudomonadota</taxon>
        <taxon>Gammaproteobacteria</taxon>
        <taxon>Lysobacterales</taxon>
        <taxon>Rhodanobacteraceae</taxon>
        <taxon>Rhodanobacter</taxon>
    </lineage>
</organism>
<dbReference type="Gene3D" id="1.20.1250.20">
    <property type="entry name" value="MFS general substrate transporter like domains"/>
    <property type="match status" value="1"/>
</dbReference>
<dbReference type="PANTHER" id="PTHR23511:SF34">
    <property type="entry name" value="SYNAPTIC VESICLE GLYCOPROTEIN 2"/>
    <property type="match status" value="1"/>
</dbReference>
<keyword evidence="3" id="KW-0813">Transport</keyword>
<evidence type="ECO:0000256" key="3">
    <source>
        <dbReference type="ARBA" id="ARBA00022448"/>
    </source>
</evidence>
<evidence type="ECO:0000256" key="6">
    <source>
        <dbReference type="ARBA" id="ARBA00023136"/>
    </source>
</evidence>
<dbReference type="GO" id="GO:0022857">
    <property type="term" value="F:transmembrane transporter activity"/>
    <property type="evidence" value="ECO:0007669"/>
    <property type="project" value="InterPro"/>
</dbReference>
<feature type="transmembrane region" description="Helical" evidence="7">
    <location>
        <begin position="226"/>
        <end position="246"/>
    </location>
</feature>